<keyword evidence="4 6" id="KW-0720">Serine protease</keyword>
<dbReference type="InterPro" id="IPR001314">
    <property type="entry name" value="Peptidase_S1A"/>
</dbReference>
<dbReference type="InterPro" id="IPR043504">
    <property type="entry name" value="Peptidase_S1_PA_chymotrypsin"/>
</dbReference>
<keyword evidence="7" id="KW-0732">Signal</keyword>
<dbReference type="EMBL" id="CAJPIZ010009774">
    <property type="protein sequence ID" value="CAG2112075.1"/>
    <property type="molecule type" value="Genomic_DNA"/>
</dbReference>
<dbReference type="EMBL" id="OC864349">
    <property type="protein sequence ID" value="CAD7631645.1"/>
    <property type="molecule type" value="Genomic_DNA"/>
</dbReference>
<feature type="signal peptide" evidence="7">
    <location>
        <begin position="1"/>
        <end position="16"/>
    </location>
</feature>
<dbReference type="PROSITE" id="PS50240">
    <property type="entry name" value="TRYPSIN_DOM"/>
    <property type="match status" value="1"/>
</dbReference>
<accession>A0A7R9L0C6</accession>
<evidence type="ECO:0000256" key="2">
    <source>
        <dbReference type="ARBA" id="ARBA00022670"/>
    </source>
</evidence>
<comment type="similarity">
    <text evidence="1">Belongs to the peptidase S1 family.</text>
</comment>
<dbReference type="PRINTS" id="PR00722">
    <property type="entry name" value="CHYMOTRYPSIN"/>
</dbReference>
<dbReference type="PROSITE" id="PS00134">
    <property type="entry name" value="TRYPSIN_HIS"/>
    <property type="match status" value="1"/>
</dbReference>
<dbReference type="GO" id="GO:0004252">
    <property type="term" value="F:serine-type endopeptidase activity"/>
    <property type="evidence" value="ECO:0007669"/>
    <property type="project" value="InterPro"/>
</dbReference>
<evidence type="ECO:0000256" key="1">
    <source>
        <dbReference type="ARBA" id="ARBA00007664"/>
    </source>
</evidence>
<dbReference type="AlphaFoldDB" id="A0A7R9L0C6"/>
<keyword evidence="5" id="KW-1015">Disulfide bond</keyword>
<reference evidence="9" key="1">
    <citation type="submission" date="2020-11" db="EMBL/GenBank/DDBJ databases">
        <authorList>
            <person name="Tran Van P."/>
        </authorList>
    </citation>
    <scope>NUCLEOTIDE SEQUENCE</scope>
</reference>
<feature type="chain" id="PRO_5035680019" description="Peptidase S1 domain-containing protein" evidence="7">
    <location>
        <begin position="17"/>
        <end position="269"/>
    </location>
</feature>
<protein>
    <recommendedName>
        <fullName evidence="8">Peptidase S1 domain-containing protein</fullName>
    </recommendedName>
</protein>
<dbReference type="GO" id="GO:0006508">
    <property type="term" value="P:proteolysis"/>
    <property type="evidence" value="ECO:0007669"/>
    <property type="project" value="UniProtKB-KW"/>
</dbReference>
<evidence type="ECO:0000313" key="9">
    <source>
        <dbReference type="EMBL" id="CAD7631645.1"/>
    </source>
</evidence>
<keyword evidence="3 6" id="KW-0378">Hydrolase</keyword>
<dbReference type="InterPro" id="IPR018114">
    <property type="entry name" value="TRYPSIN_HIS"/>
</dbReference>
<keyword evidence="10" id="KW-1185">Reference proteome</keyword>
<dbReference type="OrthoDB" id="6503465at2759"/>
<dbReference type="Proteomes" id="UP000759131">
    <property type="component" value="Unassembled WGS sequence"/>
</dbReference>
<dbReference type="InterPro" id="IPR009003">
    <property type="entry name" value="Peptidase_S1_PA"/>
</dbReference>
<dbReference type="FunFam" id="2.40.10.10:FF:000036">
    <property type="entry name" value="Trypsin beta"/>
    <property type="match status" value="1"/>
</dbReference>
<dbReference type="CDD" id="cd00190">
    <property type="entry name" value="Tryp_SPc"/>
    <property type="match status" value="1"/>
</dbReference>
<evidence type="ECO:0000256" key="3">
    <source>
        <dbReference type="ARBA" id="ARBA00022801"/>
    </source>
</evidence>
<dbReference type="SUPFAM" id="SSF50494">
    <property type="entry name" value="Trypsin-like serine proteases"/>
    <property type="match status" value="1"/>
</dbReference>
<proteinExistence type="inferred from homology"/>
<gene>
    <name evidence="9" type="ORF">OSB1V03_LOCUS12054</name>
</gene>
<dbReference type="Pfam" id="PF00089">
    <property type="entry name" value="Trypsin"/>
    <property type="match status" value="1"/>
</dbReference>
<evidence type="ECO:0000256" key="7">
    <source>
        <dbReference type="SAM" id="SignalP"/>
    </source>
</evidence>
<feature type="domain" description="Peptidase S1" evidence="8">
    <location>
        <begin position="35"/>
        <end position="269"/>
    </location>
</feature>
<evidence type="ECO:0000259" key="8">
    <source>
        <dbReference type="PROSITE" id="PS50240"/>
    </source>
</evidence>
<dbReference type="PROSITE" id="PS00135">
    <property type="entry name" value="TRYPSIN_SER"/>
    <property type="match status" value="1"/>
</dbReference>
<evidence type="ECO:0000256" key="5">
    <source>
        <dbReference type="ARBA" id="ARBA00023157"/>
    </source>
</evidence>
<name>A0A7R9L0C6_9ACAR</name>
<dbReference type="InterPro" id="IPR033116">
    <property type="entry name" value="TRYPSIN_SER"/>
</dbReference>
<dbReference type="InterPro" id="IPR001254">
    <property type="entry name" value="Trypsin_dom"/>
</dbReference>
<evidence type="ECO:0000313" key="10">
    <source>
        <dbReference type="Proteomes" id="UP000759131"/>
    </source>
</evidence>
<dbReference type="SMART" id="SM00020">
    <property type="entry name" value="Tryp_SPc"/>
    <property type="match status" value="1"/>
</dbReference>
<evidence type="ECO:0000256" key="4">
    <source>
        <dbReference type="ARBA" id="ARBA00022825"/>
    </source>
</evidence>
<dbReference type="Gene3D" id="2.40.10.10">
    <property type="entry name" value="Trypsin-like serine proteases"/>
    <property type="match status" value="1"/>
</dbReference>
<organism evidence="9">
    <name type="scientific">Medioppia subpectinata</name>
    <dbReference type="NCBI Taxonomy" id="1979941"/>
    <lineage>
        <taxon>Eukaryota</taxon>
        <taxon>Metazoa</taxon>
        <taxon>Ecdysozoa</taxon>
        <taxon>Arthropoda</taxon>
        <taxon>Chelicerata</taxon>
        <taxon>Arachnida</taxon>
        <taxon>Acari</taxon>
        <taxon>Acariformes</taxon>
        <taxon>Sarcoptiformes</taxon>
        <taxon>Oribatida</taxon>
        <taxon>Brachypylina</taxon>
        <taxon>Oppioidea</taxon>
        <taxon>Oppiidae</taxon>
        <taxon>Medioppia</taxon>
    </lineage>
</organism>
<dbReference type="PANTHER" id="PTHR24276">
    <property type="entry name" value="POLYSERASE-RELATED"/>
    <property type="match status" value="1"/>
</dbReference>
<dbReference type="PANTHER" id="PTHR24276:SF91">
    <property type="entry name" value="AT26814P-RELATED"/>
    <property type="match status" value="1"/>
</dbReference>
<evidence type="ECO:0000256" key="6">
    <source>
        <dbReference type="RuleBase" id="RU363034"/>
    </source>
</evidence>
<sequence length="269" mass="29164">MYTALLVLCLTDTYRCATIGHPLSIEVARAVGGRIVGGVKATQEQGKYQCSVHVRGWFGEAHNCGCSLYGTKFVITAAHCTNGYKNTDLVIKYGGLNVDTLPIKSEVAEIRQHESYDKPIRIDYDYAVIVLADNIQTTPGKVETIQLVDTEPADGAEAHATGWGRLVGTDKNSGAKELQYQKFQIVSYDSCVKAYAPYPNIDISRQMICAKHQTSSTCNGDSGGPLIVGGKLAGIVSWVITDCPSNTVSYPSGYANVFIGRDWLLSKLK</sequence>
<dbReference type="InterPro" id="IPR050430">
    <property type="entry name" value="Peptidase_S1"/>
</dbReference>
<keyword evidence="2 6" id="KW-0645">Protease</keyword>